<protein>
    <submittedName>
        <fullName evidence="5">Class I SAM-dependent methyltransferase</fullName>
    </submittedName>
</protein>
<name>A0A7G5MUS4_9FIRM</name>
<reference evidence="5 6" key="1">
    <citation type="submission" date="2019-04" db="EMBL/GenBank/DDBJ databases">
        <authorList>
            <person name="Schori C."/>
            <person name="Ahrens C."/>
        </authorList>
    </citation>
    <scope>NUCLEOTIDE SEQUENCE [LARGE SCALE GENOMIC DNA]</scope>
    <source>
        <strain evidence="5 6">DSM 2950</strain>
    </source>
</reference>
<keyword evidence="2 5" id="KW-0489">Methyltransferase</keyword>
<feature type="domain" description="Methyltransferase type 11" evidence="4">
    <location>
        <begin position="51"/>
        <end position="142"/>
    </location>
</feature>
<evidence type="ECO:0000313" key="6">
    <source>
        <dbReference type="Proteomes" id="UP000515789"/>
    </source>
</evidence>
<sequence length="262" mass="30247">MNITNKNIDGGKAFDWGKTSADYAKFRDIYPQEFYERIISRKLCINGQKVLDMGTGTGVLPRNMYPYGAKWTGTDISVNQIEQAKILSEGMDIDYYALSAENVDFSEGSFDVITACQCFWYFNHEETVSKFYRMLKPNGRILVLYMAWLPYEDKIAGASEKLVLKYSPKWSGTGETIHPIVIPDCYNEKFELVFHEEYPLYVHFTRESWNGRMKACRGIGASLTEEEIAMWEQEHIRLLTEIAPAEFDVLHYAAMAELKKKE</sequence>
<dbReference type="InterPro" id="IPR013216">
    <property type="entry name" value="Methyltransf_11"/>
</dbReference>
<proteinExistence type="inferred from homology"/>
<keyword evidence="3 5" id="KW-0808">Transferase</keyword>
<evidence type="ECO:0000256" key="3">
    <source>
        <dbReference type="ARBA" id="ARBA00022679"/>
    </source>
</evidence>
<dbReference type="AlphaFoldDB" id="A0A7G5MUS4"/>
<dbReference type="InterPro" id="IPR029063">
    <property type="entry name" value="SAM-dependent_MTases_sf"/>
</dbReference>
<accession>A0A7G5MUS4</accession>
<dbReference type="PANTHER" id="PTHR44942">
    <property type="entry name" value="METHYLTRANSF_11 DOMAIN-CONTAINING PROTEIN"/>
    <property type="match status" value="1"/>
</dbReference>
<evidence type="ECO:0000313" key="5">
    <source>
        <dbReference type="EMBL" id="QMW78367.1"/>
    </source>
</evidence>
<dbReference type="RefSeq" id="WP_018598150.1">
    <property type="nucleotide sequence ID" value="NZ_AP031416.1"/>
</dbReference>
<dbReference type="PANTHER" id="PTHR44942:SF4">
    <property type="entry name" value="METHYLTRANSFERASE TYPE 11 DOMAIN-CONTAINING PROTEIN"/>
    <property type="match status" value="1"/>
</dbReference>
<dbReference type="SUPFAM" id="SSF53335">
    <property type="entry name" value="S-adenosyl-L-methionine-dependent methyltransferases"/>
    <property type="match status" value="1"/>
</dbReference>
<evidence type="ECO:0000256" key="2">
    <source>
        <dbReference type="ARBA" id="ARBA00022603"/>
    </source>
</evidence>
<gene>
    <name evidence="5" type="ORF">E5259_12620</name>
</gene>
<dbReference type="Proteomes" id="UP000515789">
    <property type="component" value="Chromosome"/>
</dbReference>
<dbReference type="GO" id="GO:0032259">
    <property type="term" value="P:methylation"/>
    <property type="evidence" value="ECO:0007669"/>
    <property type="project" value="UniProtKB-KW"/>
</dbReference>
<dbReference type="CDD" id="cd02440">
    <property type="entry name" value="AdoMet_MTases"/>
    <property type="match status" value="1"/>
</dbReference>
<dbReference type="GeneID" id="75050881"/>
<evidence type="ECO:0000256" key="1">
    <source>
        <dbReference type="ARBA" id="ARBA00008361"/>
    </source>
</evidence>
<organism evidence="5 6">
    <name type="scientific">Blautia producta</name>
    <dbReference type="NCBI Taxonomy" id="33035"/>
    <lineage>
        <taxon>Bacteria</taxon>
        <taxon>Bacillati</taxon>
        <taxon>Bacillota</taxon>
        <taxon>Clostridia</taxon>
        <taxon>Lachnospirales</taxon>
        <taxon>Lachnospiraceae</taxon>
        <taxon>Blautia</taxon>
    </lineage>
</organism>
<dbReference type="Pfam" id="PF08241">
    <property type="entry name" value="Methyltransf_11"/>
    <property type="match status" value="1"/>
</dbReference>
<dbReference type="EMBL" id="CP039126">
    <property type="protein sequence ID" value="QMW78367.1"/>
    <property type="molecule type" value="Genomic_DNA"/>
</dbReference>
<dbReference type="GO" id="GO:0008757">
    <property type="term" value="F:S-adenosylmethionine-dependent methyltransferase activity"/>
    <property type="evidence" value="ECO:0007669"/>
    <property type="project" value="InterPro"/>
</dbReference>
<comment type="similarity">
    <text evidence="1">Belongs to the methyltransferase superfamily.</text>
</comment>
<dbReference type="Gene3D" id="3.40.50.150">
    <property type="entry name" value="Vaccinia Virus protein VP39"/>
    <property type="match status" value="1"/>
</dbReference>
<dbReference type="InterPro" id="IPR051052">
    <property type="entry name" value="Diverse_substrate_MTase"/>
</dbReference>
<evidence type="ECO:0000259" key="4">
    <source>
        <dbReference type="Pfam" id="PF08241"/>
    </source>
</evidence>